<evidence type="ECO:0000313" key="1">
    <source>
        <dbReference type="EMBL" id="GAG13152.1"/>
    </source>
</evidence>
<dbReference type="AlphaFoldDB" id="X0VPS0"/>
<comment type="caution">
    <text evidence="1">The sequence shown here is derived from an EMBL/GenBank/DDBJ whole genome shotgun (WGS) entry which is preliminary data.</text>
</comment>
<organism evidence="1">
    <name type="scientific">marine sediment metagenome</name>
    <dbReference type="NCBI Taxonomy" id="412755"/>
    <lineage>
        <taxon>unclassified sequences</taxon>
        <taxon>metagenomes</taxon>
        <taxon>ecological metagenomes</taxon>
    </lineage>
</organism>
<name>X0VPS0_9ZZZZ</name>
<proteinExistence type="predicted"/>
<sequence>MNKKEALKFIKEHVYVLEMLKAEQFAGRLTREEVAEYKEVYKFIDPKADVCFTCGRSPQ</sequence>
<reference evidence="1" key="1">
    <citation type="journal article" date="2014" name="Front. Microbiol.">
        <title>High frequency of phylogenetically diverse reductive dehalogenase-homologous genes in deep subseafloor sedimentary metagenomes.</title>
        <authorList>
            <person name="Kawai M."/>
            <person name="Futagami T."/>
            <person name="Toyoda A."/>
            <person name="Takaki Y."/>
            <person name="Nishi S."/>
            <person name="Hori S."/>
            <person name="Arai W."/>
            <person name="Tsubouchi T."/>
            <person name="Morono Y."/>
            <person name="Uchiyama I."/>
            <person name="Ito T."/>
            <person name="Fujiyama A."/>
            <person name="Inagaki F."/>
            <person name="Takami H."/>
        </authorList>
    </citation>
    <scope>NUCLEOTIDE SEQUENCE</scope>
    <source>
        <strain evidence="1">Expedition CK06-06</strain>
    </source>
</reference>
<accession>X0VPS0</accession>
<gene>
    <name evidence="1" type="ORF">S01H1_35713</name>
</gene>
<dbReference type="EMBL" id="BARS01022327">
    <property type="protein sequence ID" value="GAG13152.1"/>
    <property type="molecule type" value="Genomic_DNA"/>
</dbReference>
<protein>
    <submittedName>
        <fullName evidence="1">Uncharacterized protein</fullName>
    </submittedName>
</protein>
<feature type="non-terminal residue" evidence="1">
    <location>
        <position position="59"/>
    </location>
</feature>